<dbReference type="Proteomes" id="UP000593580">
    <property type="component" value="Chromosome"/>
</dbReference>
<dbReference type="Pfam" id="PF09624">
    <property type="entry name" value="DUF2393"/>
    <property type="match status" value="1"/>
</dbReference>
<feature type="transmembrane region" description="Helical" evidence="1">
    <location>
        <begin position="39"/>
        <end position="57"/>
    </location>
</feature>
<keyword evidence="1" id="KW-0812">Transmembrane</keyword>
<keyword evidence="1" id="KW-1133">Transmembrane helix</keyword>
<name>A0A7M1B9J9_9BACT</name>
<keyword evidence="1" id="KW-0472">Membrane</keyword>
<dbReference type="RefSeq" id="WP_193110649.1">
    <property type="nucleotide sequence ID" value="NZ_CP041406.1"/>
</dbReference>
<dbReference type="EMBL" id="CP041406">
    <property type="protein sequence ID" value="QOP46390.1"/>
    <property type="molecule type" value="Genomic_DNA"/>
</dbReference>
<proteinExistence type="predicted"/>
<dbReference type="KEGG" id="spal:FM071_08830"/>
<keyword evidence="3" id="KW-1185">Reference proteome</keyword>
<dbReference type="InterPro" id="IPR013417">
    <property type="entry name" value="CHP02588"/>
</dbReference>
<gene>
    <name evidence="2" type="ORF">FM071_08830</name>
</gene>
<dbReference type="AlphaFoldDB" id="A0A7M1B9J9"/>
<evidence type="ECO:0000313" key="3">
    <source>
        <dbReference type="Proteomes" id="UP000593580"/>
    </source>
</evidence>
<evidence type="ECO:0000313" key="2">
    <source>
        <dbReference type="EMBL" id="QOP46390.1"/>
    </source>
</evidence>
<accession>A0A7M1B9J9</accession>
<feature type="transmembrane region" description="Helical" evidence="1">
    <location>
        <begin position="6"/>
        <end position="27"/>
    </location>
</feature>
<reference evidence="2 3" key="1">
    <citation type="submission" date="2019-07" db="EMBL/GenBank/DDBJ databases">
        <title>Sulfurimonas paralvinellae sp. nov., a novel mesophilic, hydrogen- and sulfur-oxidizing chemolithoautotroph within the Epsilonproteo- bacteria isolated from a deep-sea hydrothermal vent polychaete nest, reclassification of Thiomicrospira denitrificans as Sulfurimonas denitrificans comb. nov. and emended description of the genus Sulfurimonas.</title>
        <authorList>
            <person name="Wang S."/>
            <person name="Jiang L."/>
            <person name="Shao Z."/>
        </authorList>
    </citation>
    <scope>NUCLEOTIDE SEQUENCE [LARGE SCALE GENOMIC DNA]</scope>
    <source>
        <strain evidence="2 3">GO25</strain>
    </source>
</reference>
<sequence>MILFNIWHYLVLGVILLIFIGGVAASLQQKDDKMKYSMLFSTALISAFLAVFSVFVVDKYTKKVTLSKMQNKRLLSTEKIIYTGIVTNVGNYPIGKVTFDIKLVNKGHATGNVKGGNFYKPNGIMSFFSSGLGMSNKPQTIEKEFIVAKNLKPGESKRFRVYFDYPPYFSSTAQFAKVWGH</sequence>
<protein>
    <submittedName>
        <fullName evidence="2">DUF2393 domain-containing protein</fullName>
    </submittedName>
</protein>
<evidence type="ECO:0000256" key="1">
    <source>
        <dbReference type="SAM" id="Phobius"/>
    </source>
</evidence>
<organism evidence="2 3">
    <name type="scientific">Sulfurimonas paralvinellae</name>
    <dbReference type="NCBI Taxonomy" id="317658"/>
    <lineage>
        <taxon>Bacteria</taxon>
        <taxon>Pseudomonadati</taxon>
        <taxon>Campylobacterota</taxon>
        <taxon>Epsilonproteobacteria</taxon>
        <taxon>Campylobacterales</taxon>
        <taxon>Sulfurimonadaceae</taxon>
        <taxon>Sulfurimonas</taxon>
    </lineage>
</organism>